<accession>A0A016V3U5</accession>
<evidence type="ECO:0000313" key="2">
    <source>
        <dbReference type="Proteomes" id="UP000024635"/>
    </source>
</evidence>
<evidence type="ECO:0000313" key="1">
    <source>
        <dbReference type="EMBL" id="EYC21926.1"/>
    </source>
</evidence>
<proteinExistence type="predicted"/>
<gene>
    <name evidence="1" type="primary">Acey_s0018.g3616</name>
    <name evidence="1" type="ORF">Y032_0018g3616</name>
</gene>
<name>A0A016V3U5_9BILA</name>
<dbReference type="Proteomes" id="UP000024635">
    <property type="component" value="Unassembled WGS sequence"/>
</dbReference>
<protein>
    <submittedName>
        <fullName evidence="1">Uncharacterized protein</fullName>
    </submittedName>
</protein>
<sequence length="72" mass="7853">MNNALDIATLASLHLTAELKELSVGGYVGVLSNEHCSGGSVHVFLLLMLLTKPNFFNAHLEFLIYQTPLLVL</sequence>
<reference evidence="2" key="1">
    <citation type="journal article" date="2015" name="Nat. Genet.">
        <title>The genome and transcriptome of the zoonotic hookworm Ancylostoma ceylanicum identify infection-specific gene families.</title>
        <authorList>
            <person name="Schwarz E.M."/>
            <person name="Hu Y."/>
            <person name="Antoshechkin I."/>
            <person name="Miller M.M."/>
            <person name="Sternberg P.W."/>
            <person name="Aroian R.V."/>
        </authorList>
    </citation>
    <scope>NUCLEOTIDE SEQUENCE</scope>
    <source>
        <strain evidence="2">HY135</strain>
    </source>
</reference>
<dbReference type="AlphaFoldDB" id="A0A016V3U5"/>
<comment type="caution">
    <text evidence="1">The sequence shown here is derived from an EMBL/GenBank/DDBJ whole genome shotgun (WGS) entry which is preliminary data.</text>
</comment>
<keyword evidence="2" id="KW-1185">Reference proteome</keyword>
<dbReference type="EMBL" id="JARK01001354">
    <property type="protein sequence ID" value="EYC21926.1"/>
    <property type="molecule type" value="Genomic_DNA"/>
</dbReference>
<organism evidence="1 2">
    <name type="scientific">Ancylostoma ceylanicum</name>
    <dbReference type="NCBI Taxonomy" id="53326"/>
    <lineage>
        <taxon>Eukaryota</taxon>
        <taxon>Metazoa</taxon>
        <taxon>Ecdysozoa</taxon>
        <taxon>Nematoda</taxon>
        <taxon>Chromadorea</taxon>
        <taxon>Rhabditida</taxon>
        <taxon>Rhabditina</taxon>
        <taxon>Rhabditomorpha</taxon>
        <taxon>Strongyloidea</taxon>
        <taxon>Ancylostomatidae</taxon>
        <taxon>Ancylostomatinae</taxon>
        <taxon>Ancylostoma</taxon>
    </lineage>
</organism>